<evidence type="ECO:0000256" key="3">
    <source>
        <dbReference type="ARBA" id="ARBA00022448"/>
    </source>
</evidence>
<feature type="domain" description="CSC1/OSCA1-like cytosolic" evidence="11">
    <location>
        <begin position="386"/>
        <end position="548"/>
    </location>
</feature>
<feature type="transmembrane region" description="Helical" evidence="7">
    <location>
        <begin position="562"/>
        <end position="584"/>
    </location>
</feature>
<dbReference type="InterPro" id="IPR032880">
    <property type="entry name" value="CSC1/OSCA1-like_N"/>
</dbReference>
<dbReference type="Pfam" id="PF13967">
    <property type="entry name" value="RSN1_TM"/>
    <property type="match status" value="1"/>
</dbReference>
<feature type="signal peptide" evidence="8">
    <location>
        <begin position="1"/>
        <end position="28"/>
    </location>
</feature>
<name>A9UQI6_MONBE</name>
<feature type="transmembrane region" description="Helical" evidence="7">
    <location>
        <begin position="806"/>
        <end position="831"/>
    </location>
</feature>
<dbReference type="Pfam" id="PF14703">
    <property type="entry name" value="PHM7_cyt"/>
    <property type="match status" value="1"/>
</dbReference>
<evidence type="ECO:0000259" key="10">
    <source>
        <dbReference type="Pfam" id="PF13967"/>
    </source>
</evidence>
<organism evidence="12 13">
    <name type="scientific">Monosiga brevicollis</name>
    <name type="common">Choanoflagellate</name>
    <dbReference type="NCBI Taxonomy" id="81824"/>
    <lineage>
        <taxon>Eukaryota</taxon>
        <taxon>Choanoflagellata</taxon>
        <taxon>Craspedida</taxon>
        <taxon>Salpingoecidae</taxon>
        <taxon>Monosiga</taxon>
    </lineage>
</organism>
<accession>A9UQI6</accession>
<feature type="transmembrane region" description="Helical" evidence="7">
    <location>
        <begin position="194"/>
        <end position="215"/>
    </location>
</feature>
<dbReference type="Pfam" id="PF02714">
    <property type="entry name" value="RSN1_7TM"/>
    <property type="match status" value="1"/>
</dbReference>
<gene>
    <name evidence="12" type="ORF">MONBRDRAFT_22418</name>
</gene>
<feature type="transmembrane region" description="Helical" evidence="7">
    <location>
        <begin position="654"/>
        <end position="673"/>
    </location>
</feature>
<feature type="chain" id="PRO_5002744802" description="CSC1/OSCA1-like 7TM region domain-containing protein" evidence="8">
    <location>
        <begin position="29"/>
        <end position="968"/>
    </location>
</feature>
<reference evidence="12 13" key="1">
    <citation type="journal article" date="2008" name="Nature">
        <title>The genome of the choanoflagellate Monosiga brevicollis and the origin of metazoans.</title>
        <authorList>
            <consortium name="JGI Sequencing"/>
            <person name="King N."/>
            <person name="Westbrook M.J."/>
            <person name="Young S.L."/>
            <person name="Kuo A."/>
            <person name="Abedin M."/>
            <person name="Chapman J."/>
            <person name="Fairclough S."/>
            <person name="Hellsten U."/>
            <person name="Isogai Y."/>
            <person name="Letunic I."/>
            <person name="Marr M."/>
            <person name="Pincus D."/>
            <person name="Putnam N."/>
            <person name="Rokas A."/>
            <person name="Wright K.J."/>
            <person name="Zuzow R."/>
            <person name="Dirks W."/>
            <person name="Good M."/>
            <person name="Goodstein D."/>
            <person name="Lemons D."/>
            <person name="Li W."/>
            <person name="Lyons J.B."/>
            <person name="Morris A."/>
            <person name="Nichols S."/>
            <person name="Richter D.J."/>
            <person name="Salamov A."/>
            <person name="Bork P."/>
            <person name="Lim W.A."/>
            <person name="Manning G."/>
            <person name="Miller W.T."/>
            <person name="McGinnis W."/>
            <person name="Shapiro H."/>
            <person name="Tjian R."/>
            <person name="Grigoriev I.V."/>
            <person name="Rokhsar D."/>
        </authorList>
    </citation>
    <scope>NUCLEOTIDE SEQUENCE [LARGE SCALE GENOMIC DNA]</scope>
    <source>
        <strain evidence="13">MX1 / ATCC 50154</strain>
    </source>
</reference>
<dbReference type="Proteomes" id="UP000001357">
    <property type="component" value="Unassembled WGS sequence"/>
</dbReference>
<feature type="transmembrane region" description="Helical" evidence="7">
    <location>
        <begin position="716"/>
        <end position="736"/>
    </location>
</feature>
<dbReference type="AlphaFoldDB" id="A9UQI6"/>
<keyword evidence="5 7" id="KW-1133">Transmembrane helix</keyword>
<keyword evidence="6 7" id="KW-0472">Membrane</keyword>
<keyword evidence="4 7" id="KW-0812">Transmembrane</keyword>
<evidence type="ECO:0000259" key="11">
    <source>
        <dbReference type="Pfam" id="PF14703"/>
    </source>
</evidence>
<feature type="domain" description="CSC1/OSCA1-like N-terminal transmembrane" evidence="10">
    <location>
        <begin position="193"/>
        <end position="364"/>
    </location>
</feature>
<evidence type="ECO:0000256" key="2">
    <source>
        <dbReference type="ARBA" id="ARBA00007779"/>
    </source>
</evidence>
<evidence type="ECO:0000259" key="9">
    <source>
        <dbReference type="Pfam" id="PF02714"/>
    </source>
</evidence>
<dbReference type="InterPro" id="IPR027815">
    <property type="entry name" value="CSC1/OSCA1-like_cyt"/>
</dbReference>
<dbReference type="InParanoid" id="A9UQI6"/>
<feature type="transmembrane region" description="Helical" evidence="7">
    <location>
        <begin position="273"/>
        <end position="292"/>
    </location>
</feature>
<evidence type="ECO:0008006" key="14">
    <source>
        <dbReference type="Google" id="ProtNLM"/>
    </source>
</evidence>
<dbReference type="GO" id="GO:0005886">
    <property type="term" value="C:plasma membrane"/>
    <property type="evidence" value="ECO:0000318"/>
    <property type="project" value="GO_Central"/>
</dbReference>
<dbReference type="GO" id="GO:0005227">
    <property type="term" value="F:calcium-activated cation channel activity"/>
    <property type="evidence" value="ECO:0000318"/>
    <property type="project" value="GO_Central"/>
</dbReference>
<feature type="transmembrane region" description="Helical" evidence="7">
    <location>
        <begin position="774"/>
        <end position="794"/>
    </location>
</feature>
<dbReference type="PANTHER" id="PTHR13018">
    <property type="entry name" value="PROBABLE MEMBRANE PROTEIN DUF221-RELATED"/>
    <property type="match status" value="1"/>
</dbReference>
<sequence length="968" mass="108261">MVVQGRRWLAWALLVLVLVLPELPGTHGTEYSDCLELYSDNKCLHPRGTGTPGKSKQSVYCVDHDDAETCIDATDFLESYTIDCNTSIISVWVGTSGIGCKQDAGHSNISMSGCTFLFKATGESNVYGRLKCNTVAQRDESVPYRIWSSRMLYSRLCPQLVSSIPNSRLQRLTFALPCLLGPGPRRAYSTTASFVVAFAFNGLVGLLCIIIFVFVRPRFPQLYEPRTLDADTEMRAADHGWVGWLRSILSIGDDEIFRKCGLDSTMYLVMFRYATFLFFCMAFYVLIVLMPINSRGKFLSGFLFAHNRRTSNRSWMCDHFVLAGEIQEHGIDRVSLANVPEGSDYLWAHLVAAYLVALLAMYLLDHAYRKFVRFRREYLQNRRADSYVVMVRDIPSSCRDDRGLAHYYREEARCSDIYPDVLAATRARNIDALHPVSEQRLKTAIKLERYTFRDQRDGGTARMSIGGTCSGDQRPAVEYLGRTLEQQNADFASARRSAIHVNSYHATGFVAFASQRSATVAAQVLHCAEPYTWSTQRAPEPQDLVWENIGVTSQERAHRTAIASLITGALVVLWVIPVTFVASITTLETLDLWADGLDDVADASPLVQGMVQGVIPTLLLVIFMAVLPGIMKFISRKEGIASKSEIGRSAMAKLFWFQILNVFLVSFIAGSILDIADNFSRDPRGVLKLLGGAIPRTGTFFTTYVMLRSVTGYPTMLLRVWEVLWSLIVGLFYTQTPRELEKARREETWNVAPAAAGDILVFLVGVVYVVVTPIIAPFLVLYFGLGYLTIRHLLYYVYRPTPDSGGLLWPMLFNRLMVALLIAELVVAGVFSVKNNPPVAAMMLPLAAFTLWFWFRTHKGLEAVGDYLPMEVAAEEAPLDEADLQDYVQPELLEVDHLELHHLSHTSYTLSDIPEDLKSKLIYQCDETDKGTTGVAAAFRRSSVNVDRPPSASNTAMTAFEEEADVEA</sequence>
<dbReference type="FunCoup" id="A9UQI6">
    <property type="interactions" value="442"/>
</dbReference>
<dbReference type="RefSeq" id="XP_001742813.1">
    <property type="nucleotide sequence ID" value="XM_001742761.1"/>
</dbReference>
<evidence type="ECO:0000256" key="6">
    <source>
        <dbReference type="ARBA" id="ARBA00023136"/>
    </source>
</evidence>
<dbReference type="KEGG" id="mbr:MONBRDRAFT_22418"/>
<proteinExistence type="inferred from homology"/>
<keyword evidence="3" id="KW-0813">Transport</keyword>
<keyword evidence="13" id="KW-1185">Reference proteome</keyword>
<evidence type="ECO:0000256" key="8">
    <source>
        <dbReference type="SAM" id="SignalP"/>
    </source>
</evidence>
<evidence type="ECO:0000256" key="7">
    <source>
        <dbReference type="SAM" id="Phobius"/>
    </source>
</evidence>
<dbReference type="InterPro" id="IPR003864">
    <property type="entry name" value="CSC1/OSCA1-like_7TM"/>
</dbReference>
<dbReference type="eggNOG" id="KOG1134">
    <property type="taxonomic scope" value="Eukaryota"/>
</dbReference>
<feature type="transmembrane region" description="Helical" evidence="7">
    <location>
        <begin position="748"/>
        <end position="768"/>
    </location>
</feature>
<feature type="transmembrane region" description="Helical" evidence="7">
    <location>
        <begin position="837"/>
        <end position="855"/>
    </location>
</feature>
<evidence type="ECO:0000313" key="12">
    <source>
        <dbReference type="EMBL" id="EDQ93051.1"/>
    </source>
</evidence>
<feature type="transmembrane region" description="Helical" evidence="7">
    <location>
        <begin position="614"/>
        <end position="634"/>
    </location>
</feature>
<evidence type="ECO:0000256" key="5">
    <source>
        <dbReference type="ARBA" id="ARBA00022989"/>
    </source>
</evidence>
<evidence type="ECO:0000313" key="13">
    <source>
        <dbReference type="Proteomes" id="UP000001357"/>
    </source>
</evidence>
<dbReference type="GeneID" id="5887349"/>
<dbReference type="PANTHER" id="PTHR13018:SF5">
    <property type="entry name" value="RE44586P"/>
    <property type="match status" value="1"/>
</dbReference>
<feature type="transmembrane region" description="Helical" evidence="7">
    <location>
        <begin position="345"/>
        <end position="364"/>
    </location>
</feature>
<feature type="domain" description="CSC1/OSCA1-like 7TM region" evidence="9">
    <location>
        <begin position="559"/>
        <end position="831"/>
    </location>
</feature>
<comment type="subcellular location">
    <subcellularLocation>
        <location evidence="1">Membrane</location>
        <topology evidence="1">Multi-pass membrane protein</topology>
    </subcellularLocation>
</comment>
<evidence type="ECO:0000256" key="1">
    <source>
        <dbReference type="ARBA" id="ARBA00004141"/>
    </source>
</evidence>
<dbReference type="InterPro" id="IPR045122">
    <property type="entry name" value="Csc1-like"/>
</dbReference>
<protein>
    <recommendedName>
        <fullName evidence="14">CSC1/OSCA1-like 7TM region domain-containing protein</fullName>
    </recommendedName>
</protein>
<keyword evidence="8" id="KW-0732">Signal</keyword>
<dbReference type="EMBL" id="CH991543">
    <property type="protein sequence ID" value="EDQ93051.1"/>
    <property type="molecule type" value="Genomic_DNA"/>
</dbReference>
<comment type="similarity">
    <text evidence="2">Belongs to the CSC1 (TC 1.A.17) family.</text>
</comment>
<evidence type="ECO:0000256" key="4">
    <source>
        <dbReference type="ARBA" id="ARBA00022692"/>
    </source>
</evidence>
<dbReference type="OMA" id="DPTQVIW"/>